<dbReference type="InterPro" id="IPR053176">
    <property type="entry name" value="T6SS_TssE1-like"/>
</dbReference>
<sequence length="138" mass="15821">MIFEKSLLERIDDPQPQDSRSLNVDPGKVSDSITRHLSNMFNVRQGSVMTLDDYGMPDFNDIIRDFPNAIKVIRNVIRDAIRQYEPRLKRVSVTHIADPNHPLELFFQIKAELQLEDETLPIAFETVVGDSGSVKIRN</sequence>
<protein>
    <submittedName>
        <fullName evidence="2">Type VI secretion system baseplate subunit TssE</fullName>
    </submittedName>
</protein>
<dbReference type="Pfam" id="PF04965">
    <property type="entry name" value="GPW_gp25"/>
    <property type="match status" value="1"/>
</dbReference>
<dbReference type="Proteomes" id="UP000601768">
    <property type="component" value="Unassembled WGS sequence"/>
</dbReference>
<reference evidence="2" key="1">
    <citation type="journal article" date="2018" name="Int. J. Syst. Evol. Microbiol.">
        <title>Neptunicella marina gen. nov., sp. nov., isolated from surface seawater.</title>
        <authorList>
            <person name="Liu X."/>
            <person name="Lai Q."/>
            <person name="Du Y."/>
            <person name="Zhang X."/>
            <person name="Liu Z."/>
            <person name="Sun F."/>
            <person name="Shao Z."/>
        </authorList>
    </citation>
    <scope>NUCLEOTIDE SEQUENCE</scope>
    <source>
        <strain evidence="2">S27-2</strain>
    </source>
</reference>
<gene>
    <name evidence="2" type="primary">tssE</name>
    <name evidence="2" type="ORF">H8B19_12390</name>
</gene>
<evidence type="ECO:0000259" key="1">
    <source>
        <dbReference type="Pfam" id="PF04965"/>
    </source>
</evidence>
<dbReference type="InterPro" id="IPR017737">
    <property type="entry name" value="TssE1-like"/>
</dbReference>
<dbReference type="RefSeq" id="WP_186507207.1">
    <property type="nucleotide sequence ID" value="NZ_JACNEP010000009.1"/>
</dbReference>
<dbReference type="AlphaFoldDB" id="A0A8J6IVQ4"/>
<dbReference type="InterPro" id="IPR007048">
    <property type="entry name" value="IraD/Gp25-like"/>
</dbReference>
<reference evidence="2" key="2">
    <citation type="submission" date="2020-08" db="EMBL/GenBank/DDBJ databases">
        <authorList>
            <person name="Lai Q."/>
        </authorList>
    </citation>
    <scope>NUCLEOTIDE SEQUENCE</scope>
    <source>
        <strain evidence="2">S27-2</strain>
    </source>
</reference>
<accession>A0A8J6IVQ4</accession>
<dbReference type="EMBL" id="JACNEP010000009">
    <property type="protein sequence ID" value="MBC3766680.1"/>
    <property type="molecule type" value="Genomic_DNA"/>
</dbReference>
<organism evidence="2 3">
    <name type="scientific">Neptunicella marina</name>
    <dbReference type="NCBI Taxonomy" id="2125989"/>
    <lineage>
        <taxon>Bacteria</taxon>
        <taxon>Pseudomonadati</taxon>
        <taxon>Pseudomonadota</taxon>
        <taxon>Gammaproteobacteria</taxon>
        <taxon>Alteromonadales</taxon>
        <taxon>Alteromonadaceae</taxon>
        <taxon>Neptunicella</taxon>
    </lineage>
</organism>
<proteinExistence type="predicted"/>
<evidence type="ECO:0000313" key="3">
    <source>
        <dbReference type="Proteomes" id="UP000601768"/>
    </source>
</evidence>
<name>A0A8J6IVQ4_9ALTE</name>
<evidence type="ECO:0000313" key="2">
    <source>
        <dbReference type="EMBL" id="MBC3766680.1"/>
    </source>
</evidence>
<dbReference type="PANTHER" id="PTHR38595">
    <property type="entry name" value="CYTOPLASMIC PROTEIN-RELATED"/>
    <property type="match status" value="1"/>
</dbReference>
<keyword evidence="3" id="KW-1185">Reference proteome</keyword>
<dbReference type="PANTHER" id="PTHR38595:SF2">
    <property type="entry name" value="TYPE VI SECRETION SYSTEM BASEPLATE SUBUNIT TSSE"/>
    <property type="match status" value="1"/>
</dbReference>
<dbReference type="Gene3D" id="3.10.450.40">
    <property type="match status" value="1"/>
</dbReference>
<comment type="caution">
    <text evidence="2">The sequence shown here is derived from an EMBL/GenBank/DDBJ whole genome shotgun (WGS) entry which is preliminary data.</text>
</comment>
<feature type="domain" description="IraD/Gp25-like" evidence="1">
    <location>
        <begin position="30"/>
        <end position="116"/>
    </location>
</feature>
<dbReference type="NCBIfam" id="TIGR03357">
    <property type="entry name" value="VI_zyme"/>
    <property type="match status" value="1"/>
</dbReference>
<dbReference type="SUPFAM" id="SSF160719">
    <property type="entry name" value="gpW/gp25-like"/>
    <property type="match status" value="1"/>
</dbReference>